<dbReference type="CDD" id="cd07377">
    <property type="entry name" value="WHTH_GntR"/>
    <property type="match status" value="1"/>
</dbReference>
<evidence type="ECO:0000256" key="3">
    <source>
        <dbReference type="ARBA" id="ARBA00023163"/>
    </source>
</evidence>
<dbReference type="STRING" id="1293891.TMES_04850"/>
<dbReference type="EMBL" id="JFKA01000002">
    <property type="protein sequence ID" value="OSQ39852.1"/>
    <property type="molecule type" value="Genomic_DNA"/>
</dbReference>
<evidence type="ECO:0000313" key="5">
    <source>
        <dbReference type="EMBL" id="OSQ39852.1"/>
    </source>
</evidence>
<dbReference type="SMART" id="SM00895">
    <property type="entry name" value="FCD"/>
    <property type="match status" value="1"/>
</dbReference>
<dbReference type="InterPro" id="IPR036388">
    <property type="entry name" value="WH-like_DNA-bd_sf"/>
</dbReference>
<dbReference type="PANTHER" id="PTHR43537">
    <property type="entry name" value="TRANSCRIPTIONAL REGULATOR, GNTR FAMILY"/>
    <property type="match status" value="1"/>
</dbReference>
<dbReference type="InterPro" id="IPR011711">
    <property type="entry name" value="GntR_C"/>
</dbReference>
<comment type="caution">
    <text evidence="5">The sequence shown here is derived from an EMBL/GenBank/DDBJ whole genome shotgun (WGS) entry which is preliminary data.</text>
</comment>
<evidence type="ECO:0000256" key="2">
    <source>
        <dbReference type="ARBA" id="ARBA00023125"/>
    </source>
</evidence>
<dbReference type="InterPro" id="IPR000524">
    <property type="entry name" value="Tscrpt_reg_HTH_GntR"/>
</dbReference>
<organism evidence="5 6">
    <name type="scientific">Thalassospira mesophila</name>
    <dbReference type="NCBI Taxonomy" id="1293891"/>
    <lineage>
        <taxon>Bacteria</taxon>
        <taxon>Pseudomonadati</taxon>
        <taxon>Pseudomonadota</taxon>
        <taxon>Alphaproteobacteria</taxon>
        <taxon>Rhodospirillales</taxon>
        <taxon>Thalassospiraceae</taxon>
        <taxon>Thalassospira</taxon>
    </lineage>
</organism>
<dbReference type="AlphaFoldDB" id="A0A1Y2L4W2"/>
<dbReference type="Gene3D" id="1.20.120.530">
    <property type="entry name" value="GntR ligand-binding domain-like"/>
    <property type="match status" value="1"/>
</dbReference>
<dbReference type="SMART" id="SM00345">
    <property type="entry name" value="HTH_GNTR"/>
    <property type="match status" value="1"/>
</dbReference>
<sequence>MPERRVKRQRLHEQVALQIEDIIRDNYKPGDPLPSEREFMELFDVGRSAVREALTLLSRMGLVVVRNGEKARVAEPTAKAMIDDLSGVARLLLADAEGIHHFQEARALLEIGLVRIAAQQASDKDLQVLRALLDDNRDSQDDSEAFLRSDEAFHIAIAKIGGNPIFTAVYTGVVEWLDDQRNISAKSLDGNRTAYQAHEKIYAAIAAHDPVTAEQAMEDHLTAVAERYWRMKAIIEA</sequence>
<feature type="domain" description="HTH gntR-type" evidence="4">
    <location>
        <begin position="9"/>
        <end position="76"/>
    </location>
</feature>
<keyword evidence="3" id="KW-0804">Transcription</keyword>
<proteinExistence type="predicted"/>
<keyword evidence="2" id="KW-0238">DNA-binding</keyword>
<dbReference type="GO" id="GO:0003700">
    <property type="term" value="F:DNA-binding transcription factor activity"/>
    <property type="evidence" value="ECO:0007669"/>
    <property type="project" value="InterPro"/>
</dbReference>
<gene>
    <name evidence="5" type="ORF">TMES_04850</name>
</gene>
<evidence type="ECO:0000256" key="1">
    <source>
        <dbReference type="ARBA" id="ARBA00023015"/>
    </source>
</evidence>
<dbReference type="InterPro" id="IPR036390">
    <property type="entry name" value="WH_DNA-bd_sf"/>
</dbReference>
<dbReference type="Pfam" id="PF07729">
    <property type="entry name" value="FCD"/>
    <property type="match status" value="1"/>
</dbReference>
<dbReference type="SUPFAM" id="SSF48008">
    <property type="entry name" value="GntR ligand-binding domain-like"/>
    <property type="match status" value="1"/>
</dbReference>
<dbReference type="SUPFAM" id="SSF46785">
    <property type="entry name" value="Winged helix' DNA-binding domain"/>
    <property type="match status" value="1"/>
</dbReference>
<protein>
    <recommendedName>
        <fullName evidence="4">HTH gntR-type domain-containing protein</fullName>
    </recommendedName>
</protein>
<dbReference type="PANTHER" id="PTHR43537:SF5">
    <property type="entry name" value="UXU OPERON TRANSCRIPTIONAL REGULATOR"/>
    <property type="match status" value="1"/>
</dbReference>
<evidence type="ECO:0000259" key="4">
    <source>
        <dbReference type="PROSITE" id="PS50949"/>
    </source>
</evidence>
<dbReference type="InterPro" id="IPR008920">
    <property type="entry name" value="TF_FadR/GntR_C"/>
</dbReference>
<dbReference type="PROSITE" id="PS50949">
    <property type="entry name" value="HTH_GNTR"/>
    <property type="match status" value="1"/>
</dbReference>
<keyword evidence="1" id="KW-0805">Transcription regulation</keyword>
<dbReference type="PRINTS" id="PR00035">
    <property type="entry name" value="HTHGNTR"/>
</dbReference>
<dbReference type="Gene3D" id="1.10.10.10">
    <property type="entry name" value="Winged helix-like DNA-binding domain superfamily/Winged helix DNA-binding domain"/>
    <property type="match status" value="1"/>
</dbReference>
<accession>A0A1Y2L4W2</accession>
<name>A0A1Y2L4W2_9PROT</name>
<dbReference type="Proteomes" id="UP000193391">
    <property type="component" value="Unassembled WGS sequence"/>
</dbReference>
<reference evidence="5 6" key="1">
    <citation type="submission" date="2014-03" db="EMBL/GenBank/DDBJ databases">
        <title>The draft genome sequence of Thalassospira mesophila JCM 18969.</title>
        <authorList>
            <person name="Lai Q."/>
            <person name="Shao Z."/>
        </authorList>
    </citation>
    <scope>NUCLEOTIDE SEQUENCE [LARGE SCALE GENOMIC DNA]</scope>
    <source>
        <strain evidence="5 6">JCM 18969</strain>
    </source>
</reference>
<evidence type="ECO:0000313" key="6">
    <source>
        <dbReference type="Proteomes" id="UP000193391"/>
    </source>
</evidence>
<dbReference type="GO" id="GO:0003677">
    <property type="term" value="F:DNA binding"/>
    <property type="evidence" value="ECO:0007669"/>
    <property type="project" value="UniProtKB-KW"/>
</dbReference>
<keyword evidence="6" id="KW-1185">Reference proteome</keyword>
<dbReference type="Pfam" id="PF00392">
    <property type="entry name" value="GntR"/>
    <property type="match status" value="1"/>
</dbReference>